<sequence>MDRILSTLVQHAFGPQHEDHAELYYRTRFFTARLTARMQYIVAQQDSHDAAASPSSTASATNAHGDDTSLGLTQAEVDQLNSIRMDMWLASRKLYQSWGCLSYDLTLCNGESGKIGGTKPSKSERAAMAKWEKRLSTPFVTSKRLALADAEEIRNLRMEMDDDRMQVDDGIDEISPMTLGHYYQHLFPHALYYKWLNYNGKLATTEFTHREFSFTIKDGIYLRYQSFKDSEEFQRELSRLSPSKIDIGAIFTAPPKHAKSLQPGVFKPVSKELVFDIDMTDYDEIRTCCQGGDICAKCWRFMTVAMHVVDRALREDFGFTKIMWAYSGRRGVHCWVCDERARKLDDAGRKAVAGYLSLIRGGAEQGKKVNLTQRSAQHPHIVRSLEIVEEYFEDVLLVDQEILLTRDRWTKVLNALPDEELRKTMDAQWSKRPDRSSVDKWSELIDAVDKRAAKKGSKFGLGTFERDLMLQMTYPRLDENVTTHVNHLLKSPFCIHPKTGRVCTPIAADQFDSFDPFTVPTLAQLLREVNEASSQSGSAAKSTSMAPYIGVFEDFVSTVLPTPVNSQPSLDF</sequence>
<evidence type="ECO:0000256" key="3">
    <source>
        <dbReference type="ARBA" id="ARBA00022515"/>
    </source>
</evidence>
<evidence type="ECO:0000256" key="9">
    <source>
        <dbReference type="ARBA" id="ARBA00023163"/>
    </source>
</evidence>
<evidence type="ECO:0000313" key="11">
    <source>
        <dbReference type="EMBL" id="KAJ2748377.1"/>
    </source>
</evidence>
<comment type="similarity">
    <text evidence="1 10">Belongs to the eukaryotic-type primase small subunit family.</text>
</comment>
<proteinExistence type="inferred from homology"/>
<evidence type="ECO:0000256" key="4">
    <source>
        <dbReference type="ARBA" id="ARBA00022679"/>
    </source>
</evidence>
<keyword evidence="4 10" id="KW-0808">Transferase</keyword>
<keyword evidence="7" id="KW-0479">Metal-binding</keyword>
<dbReference type="PANTHER" id="PTHR10536">
    <property type="entry name" value="DNA PRIMASE SMALL SUBUNIT"/>
    <property type="match status" value="1"/>
</dbReference>
<name>A0A9W8GN77_9FUNG</name>
<dbReference type="Proteomes" id="UP001140011">
    <property type="component" value="Unassembled WGS sequence"/>
</dbReference>
<keyword evidence="8" id="KW-0862">Zinc</keyword>
<dbReference type="GO" id="GO:0046872">
    <property type="term" value="F:metal ion binding"/>
    <property type="evidence" value="ECO:0007669"/>
    <property type="project" value="UniProtKB-KW"/>
</dbReference>
<evidence type="ECO:0000256" key="1">
    <source>
        <dbReference type="ARBA" id="ARBA00009762"/>
    </source>
</evidence>
<dbReference type="GO" id="GO:0006269">
    <property type="term" value="P:DNA replication, synthesis of primer"/>
    <property type="evidence" value="ECO:0007669"/>
    <property type="project" value="UniProtKB-KW"/>
</dbReference>
<evidence type="ECO:0000313" key="12">
    <source>
        <dbReference type="Proteomes" id="UP001140011"/>
    </source>
</evidence>
<dbReference type="EMBL" id="JANBUH010001098">
    <property type="protein sequence ID" value="KAJ2748377.1"/>
    <property type="molecule type" value="Genomic_DNA"/>
</dbReference>
<dbReference type="Pfam" id="PF01896">
    <property type="entry name" value="DNA_primase_S"/>
    <property type="match status" value="1"/>
</dbReference>
<organism evidence="11 12">
    <name type="scientific">Coemansia pectinata</name>
    <dbReference type="NCBI Taxonomy" id="1052879"/>
    <lineage>
        <taxon>Eukaryota</taxon>
        <taxon>Fungi</taxon>
        <taxon>Fungi incertae sedis</taxon>
        <taxon>Zoopagomycota</taxon>
        <taxon>Kickxellomycotina</taxon>
        <taxon>Kickxellomycetes</taxon>
        <taxon>Kickxellales</taxon>
        <taxon>Kickxellaceae</taxon>
        <taxon>Coemansia</taxon>
    </lineage>
</organism>
<evidence type="ECO:0000256" key="10">
    <source>
        <dbReference type="RuleBase" id="RU003514"/>
    </source>
</evidence>
<comment type="caution">
    <text evidence="11">The sequence shown here is derived from an EMBL/GenBank/DDBJ whole genome shotgun (WGS) entry which is preliminary data.</text>
</comment>
<dbReference type="NCBIfam" id="TIGR00335">
    <property type="entry name" value="primase_sml"/>
    <property type="match status" value="1"/>
</dbReference>
<accession>A0A9W8GN77</accession>
<dbReference type="AlphaFoldDB" id="A0A9W8GN77"/>
<gene>
    <name evidence="11" type="primary">PRI1</name>
    <name evidence="11" type="ORF">GGI19_006139</name>
</gene>
<dbReference type="FunFam" id="3.90.920.10:FF:000003">
    <property type="entry name" value="DNA primase"/>
    <property type="match status" value="1"/>
</dbReference>
<keyword evidence="3 10" id="KW-0639">Primosome</keyword>
<keyword evidence="6 10" id="KW-0235">DNA replication</keyword>
<protein>
    <recommendedName>
        <fullName evidence="10">DNA primase</fullName>
        <ecNumber evidence="10">2.7.7.-</ecNumber>
    </recommendedName>
</protein>
<keyword evidence="2 10" id="KW-0240">DNA-directed RNA polymerase</keyword>
<dbReference type="EC" id="2.7.7.-" evidence="10"/>
<keyword evidence="12" id="KW-1185">Reference proteome</keyword>
<keyword evidence="5" id="KW-0548">Nucleotidyltransferase</keyword>
<dbReference type="GO" id="GO:0003899">
    <property type="term" value="F:DNA-directed RNA polymerase activity"/>
    <property type="evidence" value="ECO:0007669"/>
    <property type="project" value="InterPro"/>
</dbReference>
<dbReference type="OrthoDB" id="19606at2759"/>
<evidence type="ECO:0000256" key="7">
    <source>
        <dbReference type="ARBA" id="ARBA00022723"/>
    </source>
</evidence>
<evidence type="ECO:0000256" key="8">
    <source>
        <dbReference type="ARBA" id="ARBA00022833"/>
    </source>
</evidence>
<evidence type="ECO:0000256" key="5">
    <source>
        <dbReference type="ARBA" id="ARBA00022695"/>
    </source>
</evidence>
<evidence type="ECO:0000256" key="6">
    <source>
        <dbReference type="ARBA" id="ARBA00022705"/>
    </source>
</evidence>
<dbReference type="Gene3D" id="3.90.920.10">
    <property type="entry name" value="DNA primase, PRIM domain"/>
    <property type="match status" value="1"/>
</dbReference>
<evidence type="ECO:0000256" key="2">
    <source>
        <dbReference type="ARBA" id="ARBA00022478"/>
    </source>
</evidence>
<keyword evidence="9" id="KW-0804">Transcription</keyword>
<dbReference type="GO" id="GO:0005658">
    <property type="term" value="C:alpha DNA polymerase:primase complex"/>
    <property type="evidence" value="ECO:0007669"/>
    <property type="project" value="UniProtKB-ARBA"/>
</dbReference>
<dbReference type="InterPro" id="IPR014052">
    <property type="entry name" value="DNA_primase_ssu_euk/arc"/>
</dbReference>
<reference evidence="11" key="1">
    <citation type="submission" date="2022-07" db="EMBL/GenBank/DDBJ databases">
        <title>Phylogenomic reconstructions and comparative analyses of Kickxellomycotina fungi.</title>
        <authorList>
            <person name="Reynolds N.K."/>
            <person name="Stajich J.E."/>
            <person name="Barry K."/>
            <person name="Grigoriev I.V."/>
            <person name="Crous P."/>
            <person name="Smith M.E."/>
        </authorList>
    </citation>
    <scope>NUCLEOTIDE SEQUENCE</scope>
    <source>
        <strain evidence="11">BCRC 34297</strain>
    </source>
</reference>
<dbReference type="SUPFAM" id="SSF56747">
    <property type="entry name" value="Prim-pol domain"/>
    <property type="match status" value="1"/>
</dbReference>
<dbReference type="CDD" id="cd04860">
    <property type="entry name" value="AE_Prim_S"/>
    <property type="match status" value="1"/>
</dbReference>
<dbReference type="InterPro" id="IPR002755">
    <property type="entry name" value="DNA_primase_S"/>
</dbReference>